<reference evidence="1 2" key="1">
    <citation type="journal article" date="2024" name="G3 (Bethesda)">
        <title>Genome assembly of Hibiscus sabdariffa L. provides insights into metabolisms of medicinal natural products.</title>
        <authorList>
            <person name="Kim T."/>
        </authorList>
    </citation>
    <scope>NUCLEOTIDE SEQUENCE [LARGE SCALE GENOMIC DNA]</scope>
    <source>
        <strain evidence="1">TK-2024</strain>
        <tissue evidence="1">Old leaves</tissue>
    </source>
</reference>
<comment type="caution">
    <text evidence="1">The sequence shown here is derived from an EMBL/GenBank/DDBJ whole genome shotgun (WGS) entry which is preliminary data.</text>
</comment>
<evidence type="ECO:0000313" key="2">
    <source>
        <dbReference type="Proteomes" id="UP001396334"/>
    </source>
</evidence>
<accession>A0ABR2A5J4</accession>
<name>A0ABR2A5J4_9ROSI</name>
<sequence>MRVEKSKEDSTMGKHNRREIFHLQPVAEMHSFGDLVSVQLQLNLGAFHPQAQLLCSDSIGLLEDPKVSAEALEDSCCDISEAEGSFTLEFLYNF</sequence>
<gene>
    <name evidence="1" type="ORF">V6N11_076742</name>
</gene>
<protein>
    <submittedName>
        <fullName evidence="1">Uncharacterized protein</fullName>
    </submittedName>
</protein>
<dbReference type="EMBL" id="JBBPBN010000372">
    <property type="protein sequence ID" value="KAK8487952.1"/>
    <property type="molecule type" value="Genomic_DNA"/>
</dbReference>
<dbReference type="Proteomes" id="UP001396334">
    <property type="component" value="Unassembled WGS sequence"/>
</dbReference>
<evidence type="ECO:0000313" key="1">
    <source>
        <dbReference type="EMBL" id="KAK8487952.1"/>
    </source>
</evidence>
<organism evidence="1 2">
    <name type="scientific">Hibiscus sabdariffa</name>
    <name type="common">roselle</name>
    <dbReference type="NCBI Taxonomy" id="183260"/>
    <lineage>
        <taxon>Eukaryota</taxon>
        <taxon>Viridiplantae</taxon>
        <taxon>Streptophyta</taxon>
        <taxon>Embryophyta</taxon>
        <taxon>Tracheophyta</taxon>
        <taxon>Spermatophyta</taxon>
        <taxon>Magnoliopsida</taxon>
        <taxon>eudicotyledons</taxon>
        <taxon>Gunneridae</taxon>
        <taxon>Pentapetalae</taxon>
        <taxon>rosids</taxon>
        <taxon>malvids</taxon>
        <taxon>Malvales</taxon>
        <taxon>Malvaceae</taxon>
        <taxon>Malvoideae</taxon>
        <taxon>Hibiscus</taxon>
    </lineage>
</organism>
<keyword evidence="2" id="KW-1185">Reference proteome</keyword>
<proteinExistence type="predicted"/>